<dbReference type="EMBL" id="CM043015">
    <property type="protein sequence ID" value="KAI4470820.1"/>
    <property type="molecule type" value="Genomic_DNA"/>
</dbReference>
<keyword evidence="1" id="KW-0687">Ribonucleoprotein</keyword>
<evidence type="ECO:0000313" key="1">
    <source>
        <dbReference type="EMBL" id="KAI4470820.1"/>
    </source>
</evidence>
<gene>
    <name evidence="1" type="ORF">MML48_1g11147</name>
</gene>
<comment type="caution">
    <text evidence="1">The sequence shown here is derived from an EMBL/GenBank/DDBJ whole genome shotgun (WGS) entry which is preliminary data.</text>
</comment>
<proteinExistence type="predicted"/>
<reference evidence="1" key="1">
    <citation type="submission" date="2022-04" db="EMBL/GenBank/DDBJ databases">
        <title>Chromosome-scale genome assembly of Holotrichia oblita Faldermann.</title>
        <authorList>
            <person name="Rongchong L."/>
        </authorList>
    </citation>
    <scope>NUCLEOTIDE SEQUENCE</scope>
    <source>
        <strain evidence="1">81SQS9</strain>
    </source>
</reference>
<dbReference type="Proteomes" id="UP001056778">
    <property type="component" value="Chromosome 1"/>
</dbReference>
<accession>A0ACB9TVI5</accession>
<keyword evidence="2" id="KW-1185">Reference proteome</keyword>
<sequence length="513" mass="61370">MTQFLPPNLLALFAPRDPIPYLPPSSKLPHEKKNRGYVGVGTFLSEFEDPKNTPPPTRVETREERLERRRRERAEQVAYKLEQEIAVWDPNSQTNITADPFKTLFVARIFLPPNLLALFAPRDPIPYLPPSSKLPHEKKNRGYVGVGTFLSEFEDPKNTPPPTRVETREERLERRRRERAEQVAYKLEQEIAVWDPNSQTNITADPFKTLFVARINYDTSESKLRREFEVYGPIKKIVLIHNTVNGKPRGYAFIEYEHERDMHCGGLGGTRRGGPEVNIKHSGREDNERERERYRLEREREERGGGRERERERDRERIGGYERRRSRSRERRKRSRSRSPRREKRRRSRDRVRDPDIEEVERPREKERDRDRDRERERKRRRSKSRDRDRERKRERRERRERERGDRLEYIKTDDGGEIKIKEEPLDGVAVDFVQLVMLQEAFPTPTHYMPPHSKSGVQNAETIPDYPDYPQYQPQMYDENKVKYEEDEKKFEPDNTNGSSRHYDDYEEGEAY</sequence>
<name>A0ACB9TVI5_HOLOL</name>
<organism evidence="1 2">
    <name type="scientific">Holotrichia oblita</name>
    <name type="common">Chafer beetle</name>
    <dbReference type="NCBI Taxonomy" id="644536"/>
    <lineage>
        <taxon>Eukaryota</taxon>
        <taxon>Metazoa</taxon>
        <taxon>Ecdysozoa</taxon>
        <taxon>Arthropoda</taxon>
        <taxon>Hexapoda</taxon>
        <taxon>Insecta</taxon>
        <taxon>Pterygota</taxon>
        <taxon>Neoptera</taxon>
        <taxon>Endopterygota</taxon>
        <taxon>Coleoptera</taxon>
        <taxon>Polyphaga</taxon>
        <taxon>Scarabaeiformia</taxon>
        <taxon>Scarabaeidae</taxon>
        <taxon>Melolonthinae</taxon>
        <taxon>Holotrichia</taxon>
    </lineage>
</organism>
<evidence type="ECO:0000313" key="2">
    <source>
        <dbReference type="Proteomes" id="UP001056778"/>
    </source>
</evidence>
<protein>
    <submittedName>
        <fullName evidence="1">U1 small nuclear ribonucleoprotein 70 kd</fullName>
    </submittedName>
</protein>